<name>A0A5B7JHH4_PORTR</name>
<reference evidence="2 3" key="1">
    <citation type="submission" date="2019-05" db="EMBL/GenBank/DDBJ databases">
        <title>Another draft genome of Portunus trituberculatus and its Hox gene families provides insights of decapod evolution.</title>
        <authorList>
            <person name="Jeong J.-H."/>
            <person name="Song I."/>
            <person name="Kim S."/>
            <person name="Choi T."/>
            <person name="Kim D."/>
            <person name="Ryu S."/>
            <person name="Kim W."/>
        </authorList>
    </citation>
    <scope>NUCLEOTIDE SEQUENCE [LARGE SCALE GENOMIC DNA]</scope>
    <source>
        <tissue evidence="2">Muscle</tissue>
    </source>
</reference>
<evidence type="ECO:0000313" key="2">
    <source>
        <dbReference type="EMBL" id="MPC91794.1"/>
    </source>
</evidence>
<feature type="compositionally biased region" description="Low complexity" evidence="1">
    <location>
        <begin position="8"/>
        <end position="23"/>
    </location>
</feature>
<evidence type="ECO:0000313" key="3">
    <source>
        <dbReference type="Proteomes" id="UP000324222"/>
    </source>
</evidence>
<dbReference type="EMBL" id="VSRR010088973">
    <property type="protein sequence ID" value="MPC91794.1"/>
    <property type="molecule type" value="Genomic_DNA"/>
</dbReference>
<dbReference type="AlphaFoldDB" id="A0A5B7JHH4"/>
<gene>
    <name evidence="2" type="ORF">E2C01_086853</name>
</gene>
<feature type="region of interest" description="Disordered" evidence="1">
    <location>
        <begin position="1"/>
        <end position="56"/>
    </location>
</feature>
<organism evidence="2 3">
    <name type="scientific">Portunus trituberculatus</name>
    <name type="common">Swimming crab</name>
    <name type="synonym">Neptunus trituberculatus</name>
    <dbReference type="NCBI Taxonomy" id="210409"/>
    <lineage>
        <taxon>Eukaryota</taxon>
        <taxon>Metazoa</taxon>
        <taxon>Ecdysozoa</taxon>
        <taxon>Arthropoda</taxon>
        <taxon>Crustacea</taxon>
        <taxon>Multicrustacea</taxon>
        <taxon>Malacostraca</taxon>
        <taxon>Eumalacostraca</taxon>
        <taxon>Eucarida</taxon>
        <taxon>Decapoda</taxon>
        <taxon>Pleocyemata</taxon>
        <taxon>Brachyura</taxon>
        <taxon>Eubrachyura</taxon>
        <taxon>Portunoidea</taxon>
        <taxon>Portunidae</taxon>
        <taxon>Portuninae</taxon>
        <taxon>Portunus</taxon>
    </lineage>
</organism>
<dbReference type="Proteomes" id="UP000324222">
    <property type="component" value="Unassembled WGS sequence"/>
</dbReference>
<evidence type="ECO:0000256" key="1">
    <source>
        <dbReference type="SAM" id="MobiDB-lite"/>
    </source>
</evidence>
<sequence>MCGVPSVLSSWPPTQPTSLPSSPASFKPETTTAETSAHFPHSVKKQKPALQRLTVG</sequence>
<comment type="caution">
    <text evidence="2">The sequence shown here is derived from an EMBL/GenBank/DDBJ whole genome shotgun (WGS) entry which is preliminary data.</text>
</comment>
<proteinExistence type="predicted"/>
<protein>
    <submittedName>
        <fullName evidence="2">Uncharacterized protein</fullName>
    </submittedName>
</protein>
<accession>A0A5B7JHH4</accession>
<keyword evidence="3" id="KW-1185">Reference proteome</keyword>